<evidence type="ECO:0000256" key="1">
    <source>
        <dbReference type="SAM" id="SignalP"/>
    </source>
</evidence>
<sequence>MSGPQLLWVLVADRGLSLVVASGGSCSSSLQYLGLSQQRLVMLPSMSSKRADSEVVVHGLSCSGACGIFLDHSEEFSIL</sequence>
<evidence type="ECO:0008006" key="4">
    <source>
        <dbReference type="Google" id="ProtNLM"/>
    </source>
</evidence>
<feature type="chain" id="PRO_5033020555" description="Secreted protein" evidence="1">
    <location>
        <begin position="22"/>
        <end position="79"/>
    </location>
</feature>
<gene>
    <name evidence="2" type="ORF">JEQ12_015063</name>
</gene>
<evidence type="ECO:0000313" key="2">
    <source>
        <dbReference type="EMBL" id="KAG5212634.1"/>
    </source>
</evidence>
<name>A0A836A925_SHEEP</name>
<protein>
    <recommendedName>
        <fullName evidence="4">Secreted protein</fullName>
    </recommendedName>
</protein>
<comment type="caution">
    <text evidence="2">The sequence shown here is derived from an EMBL/GenBank/DDBJ whole genome shotgun (WGS) entry which is preliminary data.</text>
</comment>
<evidence type="ECO:0000313" key="3">
    <source>
        <dbReference type="Proteomes" id="UP000664991"/>
    </source>
</evidence>
<accession>A0A836A925</accession>
<dbReference type="AlphaFoldDB" id="A0A836A925"/>
<dbReference type="EMBL" id="JAEMGP010000003">
    <property type="protein sequence ID" value="KAG5212634.1"/>
    <property type="molecule type" value="Genomic_DNA"/>
</dbReference>
<keyword evidence="1" id="KW-0732">Signal</keyword>
<reference evidence="2 3" key="1">
    <citation type="submission" date="2020-12" db="EMBL/GenBank/DDBJ databases">
        <title>De novo assembly of Tibetan sheep genome.</title>
        <authorList>
            <person name="Li X."/>
        </authorList>
    </citation>
    <scope>NUCLEOTIDE SEQUENCE [LARGE SCALE GENOMIC DNA]</scope>
    <source>
        <tissue evidence="2">Heart</tissue>
    </source>
</reference>
<proteinExistence type="predicted"/>
<dbReference type="Proteomes" id="UP000664991">
    <property type="component" value="Unassembled WGS sequence"/>
</dbReference>
<feature type="signal peptide" evidence="1">
    <location>
        <begin position="1"/>
        <end position="21"/>
    </location>
</feature>
<organism evidence="2 3">
    <name type="scientific">Ovis aries</name>
    <name type="common">Sheep</name>
    <dbReference type="NCBI Taxonomy" id="9940"/>
    <lineage>
        <taxon>Eukaryota</taxon>
        <taxon>Metazoa</taxon>
        <taxon>Chordata</taxon>
        <taxon>Craniata</taxon>
        <taxon>Vertebrata</taxon>
        <taxon>Euteleostomi</taxon>
        <taxon>Mammalia</taxon>
        <taxon>Eutheria</taxon>
        <taxon>Laurasiatheria</taxon>
        <taxon>Artiodactyla</taxon>
        <taxon>Ruminantia</taxon>
        <taxon>Pecora</taxon>
        <taxon>Bovidae</taxon>
        <taxon>Caprinae</taxon>
        <taxon>Ovis</taxon>
    </lineage>
</organism>